<dbReference type="GO" id="GO:0005634">
    <property type="term" value="C:nucleus"/>
    <property type="evidence" value="ECO:0007669"/>
    <property type="project" value="TreeGrafter"/>
</dbReference>
<proteinExistence type="predicted"/>
<organism evidence="3 4">
    <name type="scientific">Stylonychia lemnae</name>
    <name type="common">Ciliate</name>
    <dbReference type="NCBI Taxonomy" id="5949"/>
    <lineage>
        <taxon>Eukaryota</taxon>
        <taxon>Sar</taxon>
        <taxon>Alveolata</taxon>
        <taxon>Ciliophora</taxon>
        <taxon>Intramacronucleata</taxon>
        <taxon>Spirotrichea</taxon>
        <taxon>Stichotrichia</taxon>
        <taxon>Sporadotrichida</taxon>
        <taxon>Oxytrichidae</taxon>
        <taxon>Stylonychinae</taxon>
        <taxon>Stylonychia</taxon>
    </lineage>
</organism>
<dbReference type="Proteomes" id="UP000039865">
    <property type="component" value="Unassembled WGS sequence"/>
</dbReference>
<keyword evidence="2" id="KW-1133">Transmembrane helix</keyword>
<dbReference type="PANTHER" id="PTHR31398">
    <property type="entry name" value="MEIOTIC NUCLEAR DIVISION PROTEIN 1 HOMOLOG"/>
    <property type="match status" value="1"/>
</dbReference>
<feature type="transmembrane region" description="Helical" evidence="2">
    <location>
        <begin position="320"/>
        <end position="342"/>
    </location>
</feature>
<gene>
    <name evidence="3" type="primary">Contig17285.g18407</name>
    <name evidence="3" type="ORF">STYLEM_19392</name>
</gene>
<name>A0A078B7P7_STYLE</name>
<reference evidence="3 4" key="1">
    <citation type="submission" date="2014-06" db="EMBL/GenBank/DDBJ databases">
        <authorList>
            <person name="Swart Estienne"/>
        </authorList>
    </citation>
    <scope>NUCLEOTIDE SEQUENCE [LARGE SCALE GENOMIC DNA]</scope>
    <source>
        <strain evidence="3 4">130c</strain>
    </source>
</reference>
<protein>
    <recommendedName>
        <fullName evidence="5">Accessory gland protein</fullName>
    </recommendedName>
</protein>
<dbReference type="InParanoid" id="A0A078B7P7"/>
<evidence type="ECO:0008006" key="5">
    <source>
        <dbReference type="Google" id="ProtNLM"/>
    </source>
</evidence>
<sequence>MKDQFKGLDWFGQSIQLTYKGEDSYKTLLGASVSFFLIVVLLGFSIFKAYYLFSRFNPEVSKVSLLRDMSDGEIFQPQDSGFDFAFGLNSELDPRIGYFTVRQLGLYETEEKDSSGKNIKRKTKDDIPFTKCGESNFDFPDEAEIISKGISNYNCITTSNYQFQGNFYQDKFEYLEIKLWKCIDPVNATTAQKKCLDRATIDKFFDTETFNFAFVNTFFDLTEFEKGKQIKPFIDDSLFFELESNRIKKTNFYIQLQEAELEDDLIQFGQTQEIEFHQVSNQRYYDDQYSDTDGYIAAIYMRFDNRYDIYARKVYSILELLGDIGGLQGSLLAIGFIFVGFISSRMFMSDIMRKIYQVRKYVLEPEGKKLQKQESNKNITKTTNNDLKTIQPLSPRNVNKTYQEDYTSFAYSINNINNNVTPPSHSRNVSYIDKDGIMATNRPFKNDTEKDQQAVDNLSITVKIEDSSQQQEIINQNSSISAIYQDELDIKNQEEQSAVAFRKKKKVYDDDVNSLLVSFISRMRFNYNLKAIFQYITQCLCIRDLSRRRNKRYYKRHYLYKKGEEKLGQELDVIQLLKTQRKFRMLSQAMLSQKHRMLLRFQRQNLLETASESSDSDDNNLDTLHLMENKNPLIRLVIYGKLKKMMKAFEGKKLKMIERNLMRGVFQRKLKDFQEEQQDQNENKTLLQRLHGQLIESKSKMENIKIFEQDHMKNQNYIDSSKSSDSKSIEEDLEEMRKKGILFSEDFDNQVLENETHKDDFRSQPQKSQLKQFQFSPKLKDKGN</sequence>
<feature type="region of interest" description="Disordered" evidence="1">
    <location>
        <begin position="753"/>
        <end position="784"/>
    </location>
</feature>
<keyword evidence="2" id="KW-0812">Transmembrane</keyword>
<evidence type="ECO:0000313" key="3">
    <source>
        <dbReference type="EMBL" id="CDW90251.1"/>
    </source>
</evidence>
<evidence type="ECO:0000313" key="4">
    <source>
        <dbReference type="Proteomes" id="UP000039865"/>
    </source>
</evidence>
<keyword evidence="2" id="KW-0472">Membrane</keyword>
<dbReference type="EMBL" id="CCKQ01018296">
    <property type="protein sequence ID" value="CDW90251.1"/>
    <property type="molecule type" value="Genomic_DNA"/>
</dbReference>
<feature type="transmembrane region" description="Helical" evidence="2">
    <location>
        <begin position="28"/>
        <end position="53"/>
    </location>
</feature>
<evidence type="ECO:0000256" key="1">
    <source>
        <dbReference type="SAM" id="MobiDB-lite"/>
    </source>
</evidence>
<dbReference type="OrthoDB" id="291316at2759"/>
<dbReference type="AlphaFoldDB" id="A0A078B7P7"/>
<dbReference type="OMA" id="NYRMSIR"/>
<evidence type="ECO:0000256" key="2">
    <source>
        <dbReference type="SAM" id="Phobius"/>
    </source>
</evidence>
<dbReference type="GO" id="GO:0007131">
    <property type="term" value="P:reciprocal meiotic recombination"/>
    <property type="evidence" value="ECO:0007669"/>
    <property type="project" value="TreeGrafter"/>
</dbReference>
<keyword evidence="4" id="KW-1185">Reference proteome</keyword>
<dbReference type="PANTHER" id="PTHR31398:SF0">
    <property type="entry name" value="MEIOTIC NUCLEAR DIVISION PROTEIN 1 HOMOLOG"/>
    <property type="match status" value="1"/>
</dbReference>
<feature type="compositionally biased region" description="Polar residues" evidence="1">
    <location>
        <begin position="763"/>
        <end position="775"/>
    </location>
</feature>
<accession>A0A078B7P7</accession>